<feature type="domain" description="CRAL-TRIO" evidence="2">
    <location>
        <begin position="126"/>
        <end position="279"/>
    </location>
</feature>
<dbReference type="CDD" id="cd00170">
    <property type="entry name" value="SEC14"/>
    <property type="match status" value="1"/>
</dbReference>
<gene>
    <name evidence="3" type="ORF">MKK02DRAFT_41770</name>
</gene>
<dbReference type="Proteomes" id="UP001164286">
    <property type="component" value="Unassembled WGS sequence"/>
</dbReference>
<evidence type="ECO:0000256" key="1">
    <source>
        <dbReference type="SAM" id="MobiDB-lite"/>
    </source>
</evidence>
<dbReference type="InterPro" id="IPR052578">
    <property type="entry name" value="PI_Transfer_CRAL-TRIO"/>
</dbReference>
<organism evidence="3 4">
    <name type="scientific">Dioszegia hungarica</name>
    <dbReference type="NCBI Taxonomy" id="4972"/>
    <lineage>
        <taxon>Eukaryota</taxon>
        <taxon>Fungi</taxon>
        <taxon>Dikarya</taxon>
        <taxon>Basidiomycota</taxon>
        <taxon>Agaricomycotina</taxon>
        <taxon>Tremellomycetes</taxon>
        <taxon>Tremellales</taxon>
        <taxon>Bulleribasidiaceae</taxon>
        <taxon>Dioszegia</taxon>
    </lineage>
</organism>
<dbReference type="RefSeq" id="XP_052948522.1">
    <property type="nucleotide sequence ID" value="XM_053091700.1"/>
</dbReference>
<feature type="compositionally biased region" description="Low complexity" evidence="1">
    <location>
        <begin position="1"/>
        <end position="20"/>
    </location>
</feature>
<evidence type="ECO:0000313" key="4">
    <source>
        <dbReference type="Proteomes" id="UP001164286"/>
    </source>
</evidence>
<dbReference type="InterPro" id="IPR001251">
    <property type="entry name" value="CRAL-TRIO_dom"/>
</dbReference>
<dbReference type="PROSITE" id="PS50191">
    <property type="entry name" value="CRAL_TRIO"/>
    <property type="match status" value="1"/>
</dbReference>
<feature type="compositionally biased region" description="Basic and acidic residues" evidence="1">
    <location>
        <begin position="412"/>
        <end position="434"/>
    </location>
</feature>
<dbReference type="AlphaFoldDB" id="A0AA38LWU6"/>
<evidence type="ECO:0000259" key="2">
    <source>
        <dbReference type="PROSITE" id="PS50191"/>
    </source>
</evidence>
<reference evidence="3" key="1">
    <citation type="journal article" date="2022" name="G3 (Bethesda)">
        <title>High quality genome of the basidiomycete yeast Dioszegia hungarica PDD-24b-2 isolated from cloud water.</title>
        <authorList>
            <person name="Jarrige D."/>
            <person name="Haridas S."/>
            <person name="Bleykasten-Grosshans C."/>
            <person name="Joly M."/>
            <person name="Nadalig T."/>
            <person name="Sancelme M."/>
            <person name="Vuilleumier S."/>
            <person name="Grigoriev I.V."/>
            <person name="Amato P."/>
            <person name="Bringel F."/>
        </authorList>
    </citation>
    <scope>NUCLEOTIDE SEQUENCE</scope>
    <source>
        <strain evidence="3">PDD-24b-2</strain>
    </source>
</reference>
<feature type="region of interest" description="Disordered" evidence="1">
    <location>
        <begin position="326"/>
        <end position="434"/>
    </location>
</feature>
<accession>A0AA38LWU6</accession>
<dbReference type="Pfam" id="PF00650">
    <property type="entry name" value="CRAL_TRIO"/>
    <property type="match status" value="1"/>
</dbReference>
<dbReference type="SUPFAM" id="SSF52087">
    <property type="entry name" value="CRAL/TRIO domain"/>
    <property type="match status" value="1"/>
</dbReference>
<name>A0AA38LWU6_9TREE</name>
<dbReference type="GO" id="GO:0008526">
    <property type="term" value="F:phosphatidylinositol transfer activity"/>
    <property type="evidence" value="ECO:0007669"/>
    <property type="project" value="TreeGrafter"/>
</dbReference>
<feature type="region of interest" description="Disordered" evidence="1">
    <location>
        <begin position="1"/>
        <end position="43"/>
    </location>
</feature>
<comment type="caution">
    <text evidence="3">The sequence shown here is derived from an EMBL/GenBank/DDBJ whole genome shotgun (WGS) entry which is preliminary data.</text>
</comment>
<dbReference type="SMART" id="SM00516">
    <property type="entry name" value="SEC14"/>
    <property type="match status" value="1"/>
</dbReference>
<feature type="compositionally biased region" description="Polar residues" evidence="1">
    <location>
        <begin position="358"/>
        <end position="369"/>
    </location>
</feature>
<evidence type="ECO:0000313" key="3">
    <source>
        <dbReference type="EMBL" id="KAI9638745.1"/>
    </source>
</evidence>
<keyword evidence="4" id="KW-1185">Reference proteome</keyword>
<dbReference type="SUPFAM" id="SSF46938">
    <property type="entry name" value="CRAL/TRIO N-terminal domain"/>
    <property type="match status" value="1"/>
</dbReference>
<dbReference type="GeneID" id="77730905"/>
<dbReference type="InterPro" id="IPR036273">
    <property type="entry name" value="CRAL/TRIO_N_dom_sf"/>
</dbReference>
<dbReference type="InterPro" id="IPR036865">
    <property type="entry name" value="CRAL-TRIO_dom_sf"/>
</dbReference>
<dbReference type="EMBL" id="JAKWFO010000002">
    <property type="protein sequence ID" value="KAI9638745.1"/>
    <property type="molecule type" value="Genomic_DNA"/>
</dbReference>
<proteinExistence type="predicted"/>
<protein>
    <submittedName>
        <fullName evidence="3">CRAL-TRIO domain-containing protein</fullName>
    </submittedName>
</protein>
<dbReference type="PANTHER" id="PTHR45824">
    <property type="entry name" value="GH16843P"/>
    <property type="match status" value="1"/>
</dbReference>
<feature type="compositionally biased region" description="Gly residues" evidence="1">
    <location>
        <begin position="371"/>
        <end position="381"/>
    </location>
</feature>
<sequence length="434" mass="47725">MSSFFSSKKSSAASSATSGAHGKGGPTRGDESRPGTHEIFLTPLEGNKPTKKWAYDEGQMKQYTTSIILPESDAYYPWELRFLADPGTHPRYMRAGKWKLDEAKRRIKGTMEWRREFQPELISPEDVGVEAETGKIILSGFDKDARPIIYMRPGRENTETSPRQIRHLIYNLERAIDLAPPGQEQVCIIVDYKSATSSSTPSIGTGRKVLGILQNHYVERLGRGIVTNMPWWMNAFFTGITPLMDPITREKIRFNPNMLELVDPEHLDTEFGGTYNLEYDYATYWPKLTKFCNLASDGTRVNDEGEAWIPPLGNGIKAASDGLLPHKDAVTTGHTTQNPEEAALPHGEENLPSKLRSRANTLKSAPQTPGLSGGSASGAGETGLESATSKLAVGEEIPEAATKPGPPAGDLVFDHPPSKKEKEIAKSIMDGEKK</sequence>
<dbReference type="Gene3D" id="3.40.525.10">
    <property type="entry name" value="CRAL-TRIO lipid binding domain"/>
    <property type="match status" value="1"/>
</dbReference>
<dbReference type="PANTHER" id="PTHR45824:SF29">
    <property type="entry name" value="GH16843P"/>
    <property type="match status" value="1"/>
</dbReference>